<evidence type="ECO:0000259" key="13">
    <source>
        <dbReference type="SMART" id="SM00665"/>
    </source>
</evidence>
<comment type="cofactor">
    <cofactor evidence="1">
        <name>heme b</name>
        <dbReference type="ChEBI" id="CHEBI:60344"/>
    </cofactor>
</comment>
<feature type="compositionally biased region" description="Low complexity" evidence="11">
    <location>
        <begin position="525"/>
        <end position="536"/>
    </location>
</feature>
<feature type="compositionally biased region" description="Low complexity" evidence="11">
    <location>
        <begin position="633"/>
        <end position="647"/>
    </location>
</feature>
<feature type="compositionally biased region" description="Low complexity" evidence="11">
    <location>
        <begin position="703"/>
        <end position="714"/>
    </location>
</feature>
<evidence type="ECO:0000256" key="11">
    <source>
        <dbReference type="SAM" id="MobiDB-lite"/>
    </source>
</evidence>
<evidence type="ECO:0000256" key="12">
    <source>
        <dbReference type="SAM" id="Phobius"/>
    </source>
</evidence>
<sequence length="843" mass="92303">MAPTDALSAPGAVAYSSDKMSVGDGTWDFTKNDFLLPNLQGLPFDMMQYNGMGNRFSSVAQYHSLILAHGVIAAIVFLFIVPIGVMMARFHRGRPGANIRYHAYLQIFAILLATVVFVTGWFAVGPNRSLTNPHHGIGVAIYTMILVQAVGGRLVRSIRKHSLRLMIHRWLGRIVTILGMIQIPLGLTLYGSPKVAFILYSIWMAFLLLMYFVLSYRHEGDWDERTVYGGRSEAGTGRSRSRYTVSDQGHGWLGPLAAGAGVWALMKGRKDKKERERSLSRSRSRSRSRGPEVLPSRRGSTSYVDEKFTERNEAPRSGGGLMDKLINVAGVVGAGALAKKLLDRKDSRRHGDEEYQSVATDTPSRNRIKRPARSEYTESEFSDEMTQLRSQRGGKPILPGPGNPTAMAAAMSAAERPDRPITPRPSHARPGDSRLESTLDSDYSSYVSPSRRAREERDTGESAGGGLLAGLGLGWFAKKLKDRKDRKADADRLRYEDERRDGRHGSRYTGDGYDSPGRRPARRYTAPAGTATTMTGDSDFSSALESRPGVGPPGPPIPPPMPPMGIPGIAAGARKSRSRSHSRDPHMPVDMPHIPPDPHGVLHRDESVNDGYTSASGRPQRRHSSRRRKDGNAAAAAAAASASLLASEVDDGRRRRRERSRTRAPSQPVSVKVKYHDDRDRNVTLRRLTEEEAAREHRKRRSSSISSASGTEGASSRRRYRRDSSANRTVTDLHGARQAEDQLSPPTPAFAGGRRAAKDSAYYSGPDHPPPPPPPNGPPPMTPMHNNNTVSSIGSHGTWSAMSPSPGGPGGTGASNTTSAADRRRQRRMERRTQRPSGTVEFD</sequence>
<comment type="caution">
    <text evidence="14">The sequence shown here is derived from an EMBL/GenBank/DDBJ whole genome shotgun (WGS) entry which is preliminary data.</text>
</comment>
<keyword evidence="5 12" id="KW-0812">Transmembrane</keyword>
<feature type="compositionally biased region" description="Gly residues" evidence="11">
    <location>
        <begin position="462"/>
        <end position="473"/>
    </location>
</feature>
<feature type="compositionally biased region" description="Pro residues" evidence="11">
    <location>
        <begin position="767"/>
        <end position="782"/>
    </location>
</feature>
<dbReference type="SMART" id="SM00665">
    <property type="entry name" value="B561"/>
    <property type="match status" value="1"/>
</dbReference>
<evidence type="ECO:0000256" key="4">
    <source>
        <dbReference type="ARBA" id="ARBA00022617"/>
    </source>
</evidence>
<feature type="region of interest" description="Disordered" evidence="11">
    <location>
        <begin position="345"/>
        <end position="843"/>
    </location>
</feature>
<feature type="transmembrane region" description="Helical" evidence="12">
    <location>
        <begin position="103"/>
        <end position="124"/>
    </location>
</feature>
<comment type="subcellular location">
    <subcellularLocation>
        <location evidence="2">Membrane</location>
        <topology evidence="2">Multi-pass membrane protein</topology>
    </subcellularLocation>
</comment>
<keyword evidence="3" id="KW-0813">Transport</keyword>
<dbReference type="EMBL" id="JAQQWI010000015">
    <property type="protein sequence ID" value="KAK8012362.1"/>
    <property type="molecule type" value="Genomic_DNA"/>
</dbReference>
<feature type="compositionally biased region" description="Pro residues" evidence="11">
    <location>
        <begin position="550"/>
        <end position="565"/>
    </location>
</feature>
<reference evidence="14 15" key="1">
    <citation type="submission" date="2023-01" db="EMBL/GenBank/DDBJ databases">
        <title>Analysis of 21 Apiospora genomes using comparative genomics revels a genus with tremendous synthesis potential of carbohydrate active enzymes and secondary metabolites.</title>
        <authorList>
            <person name="Sorensen T."/>
        </authorList>
    </citation>
    <scope>NUCLEOTIDE SEQUENCE [LARGE SCALE GENOMIC DNA]</scope>
    <source>
        <strain evidence="14 15">CBS 20057</strain>
    </source>
</reference>
<dbReference type="PANTHER" id="PTHR15422:SF24">
    <property type="entry name" value="DOMON RELATED DOMAIN-CONTAINING PROTEIN"/>
    <property type="match status" value="1"/>
</dbReference>
<feature type="domain" description="Cytochrome b561" evidence="13">
    <location>
        <begin position="68"/>
        <end position="187"/>
    </location>
</feature>
<proteinExistence type="predicted"/>
<keyword evidence="9" id="KW-0408">Iron</keyword>
<feature type="compositionally biased region" description="Basic and acidic residues" evidence="11">
    <location>
        <begin position="674"/>
        <end position="695"/>
    </location>
</feature>
<evidence type="ECO:0000256" key="5">
    <source>
        <dbReference type="ARBA" id="ARBA00022692"/>
    </source>
</evidence>
<protein>
    <recommendedName>
        <fullName evidence="13">Cytochrome b561 domain-containing protein</fullName>
    </recommendedName>
</protein>
<feature type="compositionally biased region" description="Basic and acidic residues" evidence="11">
    <location>
        <begin position="482"/>
        <end position="504"/>
    </location>
</feature>
<feature type="compositionally biased region" description="Basic residues" evidence="11">
    <location>
        <begin position="619"/>
        <end position="629"/>
    </location>
</feature>
<evidence type="ECO:0000256" key="1">
    <source>
        <dbReference type="ARBA" id="ARBA00001970"/>
    </source>
</evidence>
<gene>
    <name evidence="14" type="ORF">PG991_009737</name>
</gene>
<feature type="transmembrane region" description="Helical" evidence="12">
    <location>
        <begin position="66"/>
        <end position="91"/>
    </location>
</feature>
<feature type="transmembrane region" description="Helical" evidence="12">
    <location>
        <begin position="197"/>
        <end position="216"/>
    </location>
</feature>
<dbReference type="CDD" id="cd08760">
    <property type="entry name" value="Cyt_b561_FRRS1_like"/>
    <property type="match status" value="1"/>
</dbReference>
<dbReference type="InterPro" id="IPR006593">
    <property type="entry name" value="Cyt_b561/ferric_Rdtase_TM"/>
</dbReference>
<feature type="compositionally biased region" description="Polar residues" evidence="11">
    <location>
        <begin position="438"/>
        <end position="448"/>
    </location>
</feature>
<keyword evidence="4" id="KW-0349">Heme</keyword>
<evidence type="ECO:0000256" key="7">
    <source>
        <dbReference type="ARBA" id="ARBA00022982"/>
    </source>
</evidence>
<evidence type="ECO:0000256" key="3">
    <source>
        <dbReference type="ARBA" id="ARBA00022448"/>
    </source>
</evidence>
<evidence type="ECO:0000256" key="8">
    <source>
        <dbReference type="ARBA" id="ARBA00022989"/>
    </source>
</evidence>
<evidence type="ECO:0000256" key="6">
    <source>
        <dbReference type="ARBA" id="ARBA00022723"/>
    </source>
</evidence>
<dbReference type="Proteomes" id="UP001396898">
    <property type="component" value="Unassembled WGS sequence"/>
</dbReference>
<dbReference type="PANTHER" id="PTHR15422">
    <property type="entry name" value="OS05G0565100 PROTEIN"/>
    <property type="match status" value="1"/>
</dbReference>
<keyword evidence="7" id="KW-0249">Electron transport</keyword>
<dbReference type="Gene3D" id="1.20.120.1770">
    <property type="match status" value="1"/>
</dbReference>
<name>A0ABR1RGF6_9PEZI</name>
<keyword evidence="10 12" id="KW-0472">Membrane</keyword>
<accession>A0ABR1RGF6</accession>
<feature type="transmembrane region" description="Helical" evidence="12">
    <location>
        <begin position="170"/>
        <end position="191"/>
    </location>
</feature>
<keyword evidence="15" id="KW-1185">Reference proteome</keyword>
<feature type="transmembrane region" description="Helical" evidence="12">
    <location>
        <begin position="136"/>
        <end position="158"/>
    </location>
</feature>
<evidence type="ECO:0000313" key="15">
    <source>
        <dbReference type="Proteomes" id="UP001396898"/>
    </source>
</evidence>
<keyword evidence="8 12" id="KW-1133">Transmembrane helix</keyword>
<keyword evidence="6" id="KW-0479">Metal-binding</keyword>
<evidence type="ECO:0000313" key="14">
    <source>
        <dbReference type="EMBL" id="KAK8012362.1"/>
    </source>
</evidence>
<evidence type="ECO:0000256" key="2">
    <source>
        <dbReference type="ARBA" id="ARBA00004141"/>
    </source>
</evidence>
<feature type="region of interest" description="Disordered" evidence="11">
    <location>
        <begin position="268"/>
        <end position="321"/>
    </location>
</feature>
<dbReference type="InterPro" id="IPR045150">
    <property type="entry name" value="CYB561D1/2"/>
</dbReference>
<evidence type="ECO:0000256" key="10">
    <source>
        <dbReference type="ARBA" id="ARBA00023136"/>
    </source>
</evidence>
<evidence type="ECO:0000256" key="9">
    <source>
        <dbReference type="ARBA" id="ARBA00023004"/>
    </source>
</evidence>
<organism evidence="14 15">
    <name type="scientific">Apiospora marii</name>
    <dbReference type="NCBI Taxonomy" id="335849"/>
    <lineage>
        <taxon>Eukaryota</taxon>
        <taxon>Fungi</taxon>
        <taxon>Dikarya</taxon>
        <taxon>Ascomycota</taxon>
        <taxon>Pezizomycotina</taxon>
        <taxon>Sordariomycetes</taxon>
        <taxon>Xylariomycetidae</taxon>
        <taxon>Amphisphaeriales</taxon>
        <taxon>Apiosporaceae</taxon>
        <taxon>Apiospora</taxon>
    </lineage>
</organism>
<feature type="compositionally biased region" description="Basic and acidic residues" evidence="11">
    <location>
        <begin position="304"/>
        <end position="314"/>
    </location>
</feature>